<evidence type="ECO:0000256" key="4">
    <source>
        <dbReference type="ARBA" id="ARBA00022723"/>
    </source>
</evidence>
<organism evidence="8 9">
    <name type="scientific">Candidatus Chisholmbacteria bacterium RIFCSPHIGHO2_01_FULL_49_18</name>
    <dbReference type="NCBI Taxonomy" id="1797590"/>
    <lineage>
        <taxon>Bacteria</taxon>
        <taxon>Candidatus Chisholmiibacteriota</taxon>
    </lineage>
</organism>
<evidence type="ECO:0000256" key="5">
    <source>
        <dbReference type="ARBA" id="ARBA00022759"/>
    </source>
</evidence>
<sequence length="132" mass="14725">MSLIVDIRADSKFPIDRERLRGALRTAWEAYGISEETHVSVAVVGSRKMAELNQRYLNKKGPTDVLSFAQQGTEREGFGFVVPPGSPLELGDIVMCYPLIIDQAVTLNVLVDERIVERALHGMKHLMGDEEN</sequence>
<evidence type="ECO:0000313" key="8">
    <source>
        <dbReference type="EMBL" id="OGY16233.1"/>
    </source>
</evidence>
<keyword evidence="3" id="KW-0540">Nuclease</keyword>
<name>A0A1G1VLF2_9BACT</name>
<evidence type="ECO:0000256" key="6">
    <source>
        <dbReference type="ARBA" id="ARBA00022801"/>
    </source>
</evidence>
<dbReference type="GO" id="GO:0004222">
    <property type="term" value="F:metalloendopeptidase activity"/>
    <property type="evidence" value="ECO:0007669"/>
    <property type="project" value="InterPro"/>
</dbReference>
<dbReference type="GO" id="GO:0046872">
    <property type="term" value="F:metal ion binding"/>
    <property type="evidence" value="ECO:0007669"/>
    <property type="project" value="UniProtKB-KW"/>
</dbReference>
<keyword evidence="5" id="KW-0255">Endonuclease</keyword>
<evidence type="ECO:0000313" key="9">
    <source>
        <dbReference type="Proteomes" id="UP000179069"/>
    </source>
</evidence>
<dbReference type="AlphaFoldDB" id="A0A1G1VLF2"/>
<evidence type="ECO:0000256" key="1">
    <source>
        <dbReference type="ARBA" id="ARBA00001947"/>
    </source>
</evidence>
<dbReference type="EMBL" id="MHCI01000018">
    <property type="protein sequence ID" value="OGY16233.1"/>
    <property type="molecule type" value="Genomic_DNA"/>
</dbReference>
<dbReference type="NCBIfam" id="TIGR00043">
    <property type="entry name" value="rRNA maturation RNase YbeY"/>
    <property type="match status" value="1"/>
</dbReference>
<comment type="similarity">
    <text evidence="2">Belongs to the endoribonuclease YbeY family.</text>
</comment>
<keyword evidence="6" id="KW-0378">Hydrolase</keyword>
<evidence type="ECO:0000256" key="3">
    <source>
        <dbReference type="ARBA" id="ARBA00022722"/>
    </source>
</evidence>
<evidence type="ECO:0000256" key="7">
    <source>
        <dbReference type="ARBA" id="ARBA00022833"/>
    </source>
</evidence>
<keyword evidence="4" id="KW-0479">Metal-binding</keyword>
<reference evidence="8 9" key="1">
    <citation type="journal article" date="2016" name="Nat. Commun.">
        <title>Thousands of microbial genomes shed light on interconnected biogeochemical processes in an aquifer system.</title>
        <authorList>
            <person name="Anantharaman K."/>
            <person name="Brown C.T."/>
            <person name="Hug L.A."/>
            <person name="Sharon I."/>
            <person name="Castelle C.J."/>
            <person name="Probst A.J."/>
            <person name="Thomas B.C."/>
            <person name="Singh A."/>
            <person name="Wilkins M.J."/>
            <person name="Karaoz U."/>
            <person name="Brodie E.L."/>
            <person name="Williams K.H."/>
            <person name="Hubbard S.S."/>
            <person name="Banfield J.F."/>
        </authorList>
    </citation>
    <scope>NUCLEOTIDE SEQUENCE [LARGE SCALE GENOMIC DNA]</scope>
</reference>
<comment type="caution">
    <text evidence="8">The sequence shown here is derived from an EMBL/GenBank/DDBJ whole genome shotgun (WGS) entry which is preliminary data.</text>
</comment>
<evidence type="ECO:0000256" key="2">
    <source>
        <dbReference type="ARBA" id="ARBA00010875"/>
    </source>
</evidence>
<dbReference type="SUPFAM" id="SSF55486">
    <property type="entry name" value="Metalloproteases ('zincins'), catalytic domain"/>
    <property type="match status" value="1"/>
</dbReference>
<comment type="cofactor">
    <cofactor evidence="1">
        <name>Zn(2+)</name>
        <dbReference type="ChEBI" id="CHEBI:29105"/>
    </cofactor>
</comment>
<gene>
    <name evidence="8" type="ORF">A2785_01425</name>
</gene>
<dbReference type="Gene3D" id="3.40.390.30">
    <property type="entry name" value="Metalloproteases ('zincins'), catalytic domain"/>
    <property type="match status" value="1"/>
</dbReference>
<dbReference type="Pfam" id="PF02130">
    <property type="entry name" value="YbeY"/>
    <property type="match status" value="1"/>
</dbReference>
<dbReference type="GO" id="GO:0004519">
    <property type="term" value="F:endonuclease activity"/>
    <property type="evidence" value="ECO:0007669"/>
    <property type="project" value="UniProtKB-KW"/>
</dbReference>
<dbReference type="Proteomes" id="UP000179069">
    <property type="component" value="Unassembled WGS sequence"/>
</dbReference>
<dbReference type="InterPro" id="IPR002036">
    <property type="entry name" value="YbeY"/>
</dbReference>
<protein>
    <submittedName>
        <fullName evidence="8">rRNA maturation RNase YbeY</fullName>
    </submittedName>
</protein>
<accession>A0A1G1VLF2</accession>
<keyword evidence="7" id="KW-0862">Zinc</keyword>
<proteinExistence type="inferred from homology"/>
<dbReference type="GO" id="GO:0006364">
    <property type="term" value="P:rRNA processing"/>
    <property type="evidence" value="ECO:0007669"/>
    <property type="project" value="InterPro"/>
</dbReference>
<dbReference type="InterPro" id="IPR023091">
    <property type="entry name" value="MetalPrtase_cat_dom_sf_prd"/>
</dbReference>